<dbReference type="Gene3D" id="2.30.30.390">
    <property type="entry name" value="Hemimethylated DNA-binding domain"/>
    <property type="match status" value="1"/>
</dbReference>
<accession>A0ABD0YQH3</accession>
<gene>
    <name evidence="2" type="ORF">AAG570_010706</name>
</gene>
<dbReference type="PANTHER" id="PTHR31350:SF21">
    <property type="entry name" value="F-BOX ONLY PROTEIN 21"/>
    <property type="match status" value="1"/>
</dbReference>
<dbReference type="SUPFAM" id="SSF141255">
    <property type="entry name" value="YccV-like"/>
    <property type="match status" value="1"/>
</dbReference>
<dbReference type="InterPro" id="IPR011722">
    <property type="entry name" value="Hemimethylated_DNA-bd_dom"/>
</dbReference>
<evidence type="ECO:0000313" key="3">
    <source>
        <dbReference type="Proteomes" id="UP001558652"/>
    </source>
</evidence>
<organism evidence="2 3">
    <name type="scientific">Ranatra chinensis</name>
    <dbReference type="NCBI Taxonomy" id="642074"/>
    <lineage>
        <taxon>Eukaryota</taxon>
        <taxon>Metazoa</taxon>
        <taxon>Ecdysozoa</taxon>
        <taxon>Arthropoda</taxon>
        <taxon>Hexapoda</taxon>
        <taxon>Insecta</taxon>
        <taxon>Pterygota</taxon>
        <taxon>Neoptera</taxon>
        <taxon>Paraneoptera</taxon>
        <taxon>Hemiptera</taxon>
        <taxon>Heteroptera</taxon>
        <taxon>Panheteroptera</taxon>
        <taxon>Nepomorpha</taxon>
        <taxon>Nepidae</taxon>
        <taxon>Ranatrinae</taxon>
        <taxon>Ranatra</taxon>
    </lineage>
</organism>
<evidence type="ECO:0000259" key="1">
    <source>
        <dbReference type="SMART" id="SM00992"/>
    </source>
</evidence>
<dbReference type="SMART" id="SM00992">
    <property type="entry name" value="YccV-like"/>
    <property type="match status" value="1"/>
</dbReference>
<dbReference type="Pfam" id="PF08755">
    <property type="entry name" value="YccV-like"/>
    <property type="match status" value="1"/>
</dbReference>
<evidence type="ECO:0000313" key="2">
    <source>
        <dbReference type="EMBL" id="KAL1132754.1"/>
    </source>
</evidence>
<feature type="domain" description="Hemimethylated DNA-binding" evidence="1">
    <location>
        <begin position="234"/>
        <end position="331"/>
    </location>
</feature>
<dbReference type="InterPro" id="IPR036623">
    <property type="entry name" value="Hemimethylated_DNA-bd_sf"/>
</dbReference>
<sequence>MGVSCRNIYELSFRQFSPFVRVSKRHQRAIDYIIDELMAIVNDKNKQCNLTRKYYGLKVLCYLQQLRLCKVWDEIVNLPENKQILEDGAFFIGQWQYPEVDVIRSEIRKSLDGLAREVLVLLREQTGGKHPVLNVGSETFREWGNTILTDNQWRPEQCDQIIEATSNLLFGKMGFKVQRCIYQNLPINKQLHPEQRKIVMCYFNSKKPRAKDQDNISDDLHAAQIIPKRRGISNVKYAVGLIMQHKQYGYRCVVLGWDPECVAPSEWMETMRLHLLEFKQYQPFYNVLVEDGSLRYAAQENLYLVDEDYEIDRPEVGRYFIKWCGRYYEPTPIKATEYPDDKNHREALLSGKIVLH</sequence>
<reference evidence="2 3" key="1">
    <citation type="submission" date="2024-07" db="EMBL/GenBank/DDBJ databases">
        <title>Chromosome-level genome assembly of the water stick insect Ranatra chinensis (Heteroptera: Nepidae).</title>
        <authorList>
            <person name="Liu X."/>
        </authorList>
    </citation>
    <scope>NUCLEOTIDE SEQUENCE [LARGE SCALE GENOMIC DNA]</scope>
    <source>
        <strain evidence="2">Cailab_2021Rc</strain>
        <tissue evidence="2">Muscle</tissue>
    </source>
</reference>
<comment type="caution">
    <text evidence="2">The sequence shown here is derived from an EMBL/GenBank/DDBJ whole genome shotgun (WGS) entry which is preliminary data.</text>
</comment>
<name>A0ABD0YQH3_9HEMI</name>
<proteinExistence type="predicted"/>
<keyword evidence="3" id="KW-1185">Reference proteome</keyword>
<dbReference type="EMBL" id="JBFDAA010000005">
    <property type="protein sequence ID" value="KAL1132754.1"/>
    <property type="molecule type" value="Genomic_DNA"/>
</dbReference>
<dbReference type="Proteomes" id="UP001558652">
    <property type="component" value="Unassembled WGS sequence"/>
</dbReference>
<dbReference type="PANTHER" id="PTHR31350">
    <property type="entry name" value="SI:DKEY-261L7.2"/>
    <property type="match status" value="1"/>
</dbReference>
<protein>
    <recommendedName>
        <fullName evidence="1">Hemimethylated DNA-binding domain-containing protein</fullName>
    </recommendedName>
</protein>
<dbReference type="AlphaFoldDB" id="A0ABD0YQH3"/>
<dbReference type="NCBIfam" id="TIGR02097">
    <property type="entry name" value="yccV"/>
    <property type="match status" value="1"/>
</dbReference>